<reference evidence="2" key="1">
    <citation type="journal article" date="2013" name="Nat. Genet.">
        <title>The Capsella rubella genome and the genomic consequences of rapid mating system evolution.</title>
        <authorList>
            <person name="Slotte T."/>
            <person name="Hazzouri K.M."/>
            <person name="Agren J.A."/>
            <person name="Koenig D."/>
            <person name="Maumus F."/>
            <person name="Guo Y.L."/>
            <person name="Steige K."/>
            <person name="Platts A.E."/>
            <person name="Escobar J.S."/>
            <person name="Newman L.K."/>
            <person name="Wang W."/>
            <person name="Mandakova T."/>
            <person name="Vello E."/>
            <person name="Smith L.M."/>
            <person name="Henz S.R."/>
            <person name="Steffen J."/>
            <person name="Takuno S."/>
            <person name="Brandvain Y."/>
            <person name="Coop G."/>
            <person name="Andolfatto P."/>
            <person name="Hu T.T."/>
            <person name="Blanchette M."/>
            <person name="Clark R.M."/>
            <person name="Quesneville H."/>
            <person name="Nordborg M."/>
            <person name="Gaut B.S."/>
            <person name="Lysak M.A."/>
            <person name="Jenkins J."/>
            <person name="Grimwood J."/>
            <person name="Chapman J."/>
            <person name="Prochnik S."/>
            <person name="Shu S."/>
            <person name="Rokhsar D."/>
            <person name="Schmutz J."/>
            <person name="Weigel D."/>
            <person name="Wright S.I."/>
        </authorList>
    </citation>
    <scope>NUCLEOTIDE SEQUENCE [LARGE SCALE GENOMIC DNA]</scope>
    <source>
        <strain evidence="2">cv. Monte Gargano</strain>
    </source>
</reference>
<dbReference type="Proteomes" id="UP000029121">
    <property type="component" value="Unassembled WGS sequence"/>
</dbReference>
<organism evidence="1 2">
    <name type="scientific">Capsella rubella</name>
    <dbReference type="NCBI Taxonomy" id="81985"/>
    <lineage>
        <taxon>Eukaryota</taxon>
        <taxon>Viridiplantae</taxon>
        <taxon>Streptophyta</taxon>
        <taxon>Embryophyta</taxon>
        <taxon>Tracheophyta</taxon>
        <taxon>Spermatophyta</taxon>
        <taxon>Magnoliopsida</taxon>
        <taxon>eudicotyledons</taxon>
        <taxon>Gunneridae</taxon>
        <taxon>Pentapetalae</taxon>
        <taxon>rosids</taxon>
        <taxon>malvids</taxon>
        <taxon>Brassicales</taxon>
        <taxon>Brassicaceae</taxon>
        <taxon>Camelineae</taxon>
        <taxon>Capsella</taxon>
    </lineage>
</organism>
<name>R0H622_9BRAS</name>
<evidence type="ECO:0000313" key="1">
    <source>
        <dbReference type="EMBL" id="EOA18973.1"/>
    </source>
</evidence>
<keyword evidence="2" id="KW-1185">Reference proteome</keyword>
<evidence type="ECO:0000313" key="2">
    <source>
        <dbReference type="Proteomes" id="UP000029121"/>
    </source>
</evidence>
<dbReference type="AlphaFoldDB" id="R0H622"/>
<feature type="non-terminal residue" evidence="1">
    <location>
        <position position="337"/>
    </location>
</feature>
<gene>
    <name evidence="1" type="ORF">CARUB_v10007611mg</name>
</gene>
<sequence>MSQISFNRLFKPSSVCKSLLRHKNVRLFSSTTYTLSTDGEMSVTAKLQAPVDCSFSSTPIYPFLLIDYVLNIPKYSPDGRVIRTYESGEYGLPASNVSILLRDKKLVEEVRHAMTVGFSHHGLRFKLSKNSLDILIDDQKKSTPACVHLPPLPTGFRIQSVAMASSSSDLNNSEDWVVGVKSWGSQLSLFRPGHQWINIKTSPEFMNPFSSLMYSKKDQRFYIPAPGGDYLCSLDLYFREDDQPEFILIAENIPDAVLPELALLNSCSRTDHWVESPSGEQFLVKWYGHNIMRNHNKVETLMHMASKFMVFRAEESWDEKFVYYTEEIGDLCIFLGH</sequence>
<protein>
    <submittedName>
        <fullName evidence="1">Uncharacterized protein</fullName>
    </submittedName>
</protein>
<accession>R0H622</accession>
<proteinExistence type="predicted"/>
<dbReference type="EMBL" id="KB870811">
    <property type="protein sequence ID" value="EOA18973.1"/>
    <property type="molecule type" value="Genomic_DNA"/>
</dbReference>